<protein>
    <submittedName>
        <fullName evidence="2">Uncharacterized protein</fullName>
    </submittedName>
</protein>
<sequence>MDGSQYYAFRLDPRVAPDPSASALRPPLSALVIRLDYNRAVSCYAIGNESVVRPGAAGQAFAAGAWFRPDVDPHDSGRAPVRLPLRALIGISLYGESVELTLSLRGLVAQLEALRASPPPPDAPWGAPPASGAAGRQAATQWFGSHIPANFIATVPTASGHSAPRSIAAAAAARAVPRRASSADAHGSATPSAADARASDASSITAGGVAAAAVNSRRAAGSRFAGTSTLAAVPGARNAASVAGSGSGSTGPGNTVTGASQTCVTDSRPTAACPAISGFDTACTTIHRAASPIASAVAVAPATPSGSAAIADAAIVGAAFAGHIAVTSAVASPQTNLRNNAAASDATTSIYVTPGAAALTASGASFRDVVTSNASATTSSFAAACATATSTAAACAAAVFRSQANGRATSATRSGTSISAAHPCAEPAPAKCASQATLPVSNPVTAPFYFAVASLVVTVLAALHGATAPIPIHPTAIRAADSNFTVT</sequence>
<comment type="caution">
    <text evidence="2">The sequence shown here is derived from an EMBL/GenBank/DDBJ whole genome shotgun (WGS) entry which is preliminary data.</text>
</comment>
<keyword evidence="3" id="KW-1185">Reference proteome</keyword>
<evidence type="ECO:0000256" key="1">
    <source>
        <dbReference type="SAM" id="MobiDB-lite"/>
    </source>
</evidence>
<feature type="compositionally biased region" description="Pro residues" evidence="1">
    <location>
        <begin position="118"/>
        <end position="127"/>
    </location>
</feature>
<dbReference type="AlphaFoldDB" id="A0A150GZ54"/>
<organism evidence="2 3">
    <name type="scientific">Gonium pectorale</name>
    <name type="common">Green alga</name>
    <dbReference type="NCBI Taxonomy" id="33097"/>
    <lineage>
        <taxon>Eukaryota</taxon>
        <taxon>Viridiplantae</taxon>
        <taxon>Chlorophyta</taxon>
        <taxon>core chlorophytes</taxon>
        <taxon>Chlorophyceae</taxon>
        <taxon>CS clade</taxon>
        <taxon>Chlamydomonadales</taxon>
        <taxon>Volvocaceae</taxon>
        <taxon>Gonium</taxon>
    </lineage>
</organism>
<feature type="region of interest" description="Disordered" evidence="1">
    <location>
        <begin position="118"/>
        <end position="137"/>
    </location>
</feature>
<evidence type="ECO:0000313" key="3">
    <source>
        <dbReference type="Proteomes" id="UP000075714"/>
    </source>
</evidence>
<evidence type="ECO:0000313" key="2">
    <source>
        <dbReference type="EMBL" id="KXZ55085.1"/>
    </source>
</evidence>
<dbReference type="Proteomes" id="UP000075714">
    <property type="component" value="Unassembled WGS sequence"/>
</dbReference>
<accession>A0A150GZ54</accession>
<proteinExistence type="predicted"/>
<gene>
    <name evidence="2" type="ORF">GPECTOR_3g240</name>
</gene>
<feature type="compositionally biased region" description="Low complexity" evidence="1">
    <location>
        <begin position="128"/>
        <end position="137"/>
    </location>
</feature>
<name>A0A150GZ54_GONPE</name>
<dbReference type="EMBL" id="LSYV01000004">
    <property type="protein sequence ID" value="KXZ55085.1"/>
    <property type="molecule type" value="Genomic_DNA"/>
</dbReference>
<reference evidence="3" key="1">
    <citation type="journal article" date="2016" name="Nat. Commun.">
        <title>The Gonium pectorale genome demonstrates co-option of cell cycle regulation during the evolution of multicellularity.</title>
        <authorList>
            <person name="Hanschen E.R."/>
            <person name="Marriage T.N."/>
            <person name="Ferris P.J."/>
            <person name="Hamaji T."/>
            <person name="Toyoda A."/>
            <person name="Fujiyama A."/>
            <person name="Neme R."/>
            <person name="Noguchi H."/>
            <person name="Minakuchi Y."/>
            <person name="Suzuki M."/>
            <person name="Kawai-Toyooka H."/>
            <person name="Smith D.R."/>
            <person name="Sparks H."/>
            <person name="Anderson J."/>
            <person name="Bakaric R."/>
            <person name="Luria V."/>
            <person name="Karger A."/>
            <person name="Kirschner M.W."/>
            <person name="Durand P.M."/>
            <person name="Michod R.E."/>
            <person name="Nozaki H."/>
            <person name="Olson B.J."/>
        </authorList>
    </citation>
    <scope>NUCLEOTIDE SEQUENCE [LARGE SCALE GENOMIC DNA]</scope>
    <source>
        <strain evidence="3">NIES-2863</strain>
    </source>
</reference>